<proteinExistence type="predicted"/>
<evidence type="ECO:0000313" key="2">
    <source>
        <dbReference type="EMBL" id="EWC58745.1"/>
    </source>
</evidence>
<dbReference type="InterPro" id="IPR024495">
    <property type="entry name" value="DUF2771"/>
</dbReference>
<comment type="caution">
    <text evidence="2">The sequence shown here is derived from an EMBL/GenBank/DDBJ whole genome shotgun (WGS) entry which is preliminary data.</text>
</comment>
<dbReference type="Pfam" id="PF10969">
    <property type="entry name" value="DUF2771"/>
    <property type="match status" value="1"/>
</dbReference>
<name>W7ID30_9PSEU</name>
<protein>
    <recommendedName>
        <fullName evidence="4">Lipoprotein</fullName>
    </recommendedName>
</protein>
<gene>
    <name evidence="2" type="ORF">UO65_5996</name>
</gene>
<dbReference type="EMBL" id="AYXG01000230">
    <property type="protein sequence ID" value="EWC58745.1"/>
    <property type="molecule type" value="Genomic_DNA"/>
</dbReference>
<keyword evidence="3" id="KW-1185">Reference proteome</keyword>
<dbReference type="STRING" id="909613.UO65_5996"/>
<keyword evidence="1" id="KW-0732">Signal</keyword>
<evidence type="ECO:0008006" key="4">
    <source>
        <dbReference type="Google" id="ProtNLM"/>
    </source>
</evidence>
<dbReference type="OrthoDB" id="4772953at2"/>
<evidence type="ECO:0000256" key="1">
    <source>
        <dbReference type="SAM" id="SignalP"/>
    </source>
</evidence>
<feature type="signal peptide" evidence="1">
    <location>
        <begin position="1"/>
        <end position="20"/>
    </location>
</feature>
<evidence type="ECO:0000313" key="3">
    <source>
        <dbReference type="Proteomes" id="UP000019277"/>
    </source>
</evidence>
<dbReference type="AlphaFoldDB" id="W7ID30"/>
<dbReference type="Proteomes" id="UP000019277">
    <property type="component" value="Unassembled WGS sequence"/>
</dbReference>
<dbReference type="RefSeq" id="WP_052021963.1">
    <property type="nucleotide sequence ID" value="NZ_AYXG01000230.1"/>
</dbReference>
<sequence>MRRVLIATVASAVAVLAGCAAPQQPEVTFYTDGQSAATTPRVRFDLAEGRAIRDEGALVQLKTRQGAPVQISVPAELSDGAWTVSFSYLDATGNRVDGGSKAFFPKDEQHAFTLTLPPGSRRLLLVSVQQIVFLNGIEPVVSAYWDMETVER</sequence>
<feature type="chain" id="PRO_5044489799" description="Lipoprotein" evidence="1">
    <location>
        <begin position="21"/>
        <end position="152"/>
    </location>
</feature>
<dbReference type="eggNOG" id="ENOG5033EZJ">
    <property type="taxonomic scope" value="Bacteria"/>
</dbReference>
<organism evidence="2 3">
    <name type="scientific">Actinokineospora spheciospongiae</name>
    <dbReference type="NCBI Taxonomy" id="909613"/>
    <lineage>
        <taxon>Bacteria</taxon>
        <taxon>Bacillati</taxon>
        <taxon>Actinomycetota</taxon>
        <taxon>Actinomycetes</taxon>
        <taxon>Pseudonocardiales</taxon>
        <taxon>Pseudonocardiaceae</taxon>
        <taxon>Actinokineospora</taxon>
    </lineage>
</organism>
<dbReference type="PROSITE" id="PS51257">
    <property type="entry name" value="PROKAR_LIPOPROTEIN"/>
    <property type="match status" value="1"/>
</dbReference>
<accession>W7ID30</accession>
<accession>A0A8E2X5S7</accession>
<reference evidence="2 3" key="1">
    <citation type="journal article" date="2014" name="Genome Announc.">
        <title>Draft Genome Sequence of the Antitrypanosomally Active Sponge-Associated Bacterium Actinokineospora sp. Strain EG49.</title>
        <authorList>
            <person name="Harjes J."/>
            <person name="Ryu T."/>
            <person name="Abdelmohsen U.R."/>
            <person name="Moitinho-Silva L."/>
            <person name="Horn H."/>
            <person name="Ravasi T."/>
            <person name="Hentschel U."/>
        </authorList>
    </citation>
    <scope>NUCLEOTIDE SEQUENCE [LARGE SCALE GENOMIC DNA]</scope>
    <source>
        <strain evidence="2 3">EG49</strain>
    </source>
</reference>